<dbReference type="InterPro" id="IPR009006">
    <property type="entry name" value="Ala_racemase/Decarboxylase_C"/>
</dbReference>
<dbReference type="GO" id="GO:0008836">
    <property type="term" value="F:diaminopimelate decarboxylase activity"/>
    <property type="evidence" value="ECO:0007669"/>
    <property type="project" value="UniProtKB-UniRule"/>
</dbReference>
<protein>
    <recommendedName>
        <fullName evidence="11 12">Diaminopimelate decarboxylase</fullName>
        <shortName evidence="12">DAP decarboxylase</shortName>
        <shortName evidence="12">DAPDC</shortName>
        <ecNumber evidence="10 12">4.1.1.20</ecNumber>
    </recommendedName>
</protein>
<evidence type="ECO:0000256" key="13">
    <source>
        <dbReference type="PIRSR" id="PIRSR600183-50"/>
    </source>
</evidence>
<dbReference type="InterPro" id="IPR000183">
    <property type="entry name" value="Orn/DAP/Arg_de-COase"/>
</dbReference>
<dbReference type="GO" id="GO:0030170">
    <property type="term" value="F:pyridoxal phosphate binding"/>
    <property type="evidence" value="ECO:0007669"/>
    <property type="project" value="UniProtKB-UniRule"/>
</dbReference>
<evidence type="ECO:0000256" key="1">
    <source>
        <dbReference type="ARBA" id="ARBA00001933"/>
    </source>
</evidence>
<evidence type="ECO:0000256" key="3">
    <source>
        <dbReference type="ARBA" id="ARBA00022793"/>
    </source>
</evidence>
<dbReference type="InterPro" id="IPR029066">
    <property type="entry name" value="PLP-binding_barrel"/>
</dbReference>
<dbReference type="AlphaFoldDB" id="A0A9X1ZEH9"/>
<evidence type="ECO:0000256" key="6">
    <source>
        <dbReference type="ARBA" id="ARBA00023239"/>
    </source>
</evidence>
<evidence type="ECO:0000256" key="9">
    <source>
        <dbReference type="ARBA" id="ARBA00060983"/>
    </source>
</evidence>
<evidence type="ECO:0000256" key="2">
    <source>
        <dbReference type="ARBA" id="ARBA00022605"/>
    </source>
</evidence>
<dbReference type="RefSeq" id="WP_248951819.1">
    <property type="nucleotide sequence ID" value="NZ_JAKILB010000020.1"/>
</dbReference>
<organism evidence="16 17">
    <name type="scientific">Shewanella pneumatophori</name>
    <dbReference type="NCBI Taxonomy" id="314092"/>
    <lineage>
        <taxon>Bacteria</taxon>
        <taxon>Pseudomonadati</taxon>
        <taxon>Pseudomonadota</taxon>
        <taxon>Gammaproteobacteria</taxon>
        <taxon>Alteromonadales</taxon>
        <taxon>Shewanellaceae</taxon>
        <taxon>Shewanella</taxon>
    </lineage>
</organism>
<evidence type="ECO:0000256" key="12">
    <source>
        <dbReference type="HAMAP-Rule" id="MF_02120"/>
    </source>
</evidence>
<comment type="function">
    <text evidence="12">Specifically catalyzes the decarboxylation of meso-diaminopimelate (meso-DAP) to L-lysine.</text>
</comment>
<evidence type="ECO:0000256" key="10">
    <source>
        <dbReference type="ARBA" id="ARBA00066427"/>
    </source>
</evidence>
<keyword evidence="6 12" id="KW-0456">Lyase</keyword>
<evidence type="ECO:0000313" key="16">
    <source>
        <dbReference type="EMBL" id="MCL1140859.1"/>
    </source>
</evidence>
<proteinExistence type="inferred from homology"/>
<dbReference type="InterPro" id="IPR022657">
    <property type="entry name" value="De-COase2_CS"/>
</dbReference>
<reference evidence="16" key="1">
    <citation type="submission" date="2022-01" db="EMBL/GenBank/DDBJ databases">
        <title>Whole genome-based taxonomy of the Shewanellaceae.</title>
        <authorList>
            <person name="Martin-Rodriguez A.J."/>
        </authorList>
    </citation>
    <scope>NUCLEOTIDE SEQUENCE</scope>
    <source>
        <strain evidence="16">KCTC 23973</strain>
    </source>
</reference>
<gene>
    <name evidence="12 16" type="primary">lysA</name>
    <name evidence="16" type="ORF">L2740_20170</name>
</gene>
<evidence type="ECO:0000256" key="4">
    <source>
        <dbReference type="ARBA" id="ARBA00022898"/>
    </source>
</evidence>
<comment type="caution">
    <text evidence="16">The sequence shown here is derived from an EMBL/GenBank/DDBJ whole genome shotgun (WGS) entry which is preliminary data.</text>
</comment>
<feature type="binding site" evidence="12">
    <location>
        <position position="312"/>
    </location>
    <ligand>
        <name>substrate</name>
    </ligand>
</feature>
<dbReference type="CDD" id="cd06828">
    <property type="entry name" value="PLPDE_III_DapDC"/>
    <property type="match status" value="1"/>
</dbReference>
<dbReference type="Proteomes" id="UP001139293">
    <property type="component" value="Unassembled WGS sequence"/>
</dbReference>
<dbReference type="EMBL" id="JAKILB010000020">
    <property type="protein sequence ID" value="MCL1140859.1"/>
    <property type="molecule type" value="Genomic_DNA"/>
</dbReference>
<evidence type="ECO:0000256" key="5">
    <source>
        <dbReference type="ARBA" id="ARBA00023154"/>
    </source>
</evidence>
<dbReference type="InterPro" id="IPR022653">
    <property type="entry name" value="De-COase2_pyr-phos_BS"/>
</dbReference>
<dbReference type="PRINTS" id="PR01179">
    <property type="entry name" value="ODADCRBXLASE"/>
</dbReference>
<dbReference type="PROSITE" id="PS00878">
    <property type="entry name" value="ODR_DC_2_1"/>
    <property type="match status" value="1"/>
</dbReference>
<comment type="cofactor">
    <cofactor evidence="1 12 13 14">
        <name>pyridoxal 5'-phosphate</name>
        <dbReference type="ChEBI" id="CHEBI:597326"/>
    </cofactor>
</comment>
<keyword evidence="4 12" id="KW-0663">Pyridoxal phosphate</keyword>
<keyword evidence="3 12" id="KW-0210">Decarboxylase</keyword>
<evidence type="ECO:0000256" key="7">
    <source>
        <dbReference type="ARBA" id="ARBA00050464"/>
    </source>
</evidence>
<dbReference type="PANTHER" id="PTHR43727">
    <property type="entry name" value="DIAMINOPIMELATE DECARBOXYLASE"/>
    <property type="match status" value="1"/>
</dbReference>
<dbReference type="NCBIfam" id="TIGR01048">
    <property type="entry name" value="lysA"/>
    <property type="match status" value="1"/>
</dbReference>
<feature type="binding site" evidence="12">
    <location>
        <position position="343"/>
    </location>
    <ligand>
        <name>substrate</name>
    </ligand>
</feature>
<feature type="domain" description="Orn/DAP/Arg decarboxylase 2 N-terminal" evidence="15">
    <location>
        <begin position="35"/>
        <end position="280"/>
    </location>
</feature>
<keyword evidence="17" id="KW-1185">Reference proteome</keyword>
<evidence type="ECO:0000256" key="8">
    <source>
        <dbReference type="ARBA" id="ARBA00060643"/>
    </source>
</evidence>
<feature type="binding site" evidence="12">
    <location>
        <begin position="273"/>
        <end position="276"/>
    </location>
    <ligand>
        <name>pyridoxal 5'-phosphate</name>
        <dbReference type="ChEBI" id="CHEBI:597326"/>
    </ligand>
</feature>
<feature type="modified residue" description="N6-(pyridoxal phosphate)lysine" evidence="12 13">
    <location>
        <position position="60"/>
    </location>
</feature>
<comment type="catalytic activity">
    <reaction evidence="7 12 14">
        <text>meso-2,6-diaminopimelate + H(+) = L-lysine + CO2</text>
        <dbReference type="Rhea" id="RHEA:15101"/>
        <dbReference type="ChEBI" id="CHEBI:15378"/>
        <dbReference type="ChEBI" id="CHEBI:16526"/>
        <dbReference type="ChEBI" id="CHEBI:32551"/>
        <dbReference type="ChEBI" id="CHEBI:57791"/>
        <dbReference type="EC" id="4.1.1.20"/>
    </reaction>
</comment>
<feature type="binding site" evidence="12">
    <location>
        <position position="370"/>
    </location>
    <ligand>
        <name>pyridoxal 5'-phosphate</name>
        <dbReference type="ChEBI" id="CHEBI:597326"/>
    </ligand>
</feature>
<evidence type="ECO:0000259" key="15">
    <source>
        <dbReference type="Pfam" id="PF02784"/>
    </source>
</evidence>
<feature type="binding site" evidence="12">
    <location>
        <position position="239"/>
    </location>
    <ligand>
        <name>pyridoxal 5'-phosphate</name>
        <dbReference type="ChEBI" id="CHEBI:597326"/>
    </ligand>
</feature>
<comment type="similarity">
    <text evidence="9 12">Belongs to the Orn/Lys/Arg decarboxylase class-II family. LysA subfamily.</text>
</comment>
<keyword evidence="2 12" id="KW-0028">Amino-acid biosynthesis</keyword>
<dbReference type="SUPFAM" id="SSF50621">
    <property type="entry name" value="Alanine racemase C-terminal domain-like"/>
    <property type="match status" value="1"/>
</dbReference>
<dbReference type="Gene3D" id="3.20.20.10">
    <property type="entry name" value="Alanine racemase"/>
    <property type="match status" value="1"/>
</dbReference>
<evidence type="ECO:0000256" key="11">
    <source>
        <dbReference type="ARBA" id="ARBA00074972"/>
    </source>
</evidence>
<feature type="binding site" evidence="12">
    <location>
        <position position="276"/>
    </location>
    <ligand>
        <name>substrate</name>
    </ligand>
</feature>
<dbReference type="PANTHER" id="PTHR43727:SF2">
    <property type="entry name" value="GROUP IV DECARBOXYLASE"/>
    <property type="match status" value="1"/>
</dbReference>
<dbReference type="InterPro" id="IPR022644">
    <property type="entry name" value="De-COase2_N"/>
</dbReference>
<dbReference type="FunFam" id="2.40.37.10:FF:000003">
    <property type="entry name" value="Diaminopimelate decarboxylase"/>
    <property type="match status" value="1"/>
</dbReference>
<sequence>MDHFLYQADELYAEQCQVAELAKQHGTPLYIYSRATLERHWHAFDNAVSDHPHLICYAVKANSNIAVLNVLARLGSGFDIVSGGELSRVIEAGGDPAKVVFSGVGKTVAEMEMALNLGIYCFNVESAAELEQLNQVALRLGKVAPVSLRVNPDVDAGTHPYISTGLKENKFGIAMEEAEAIFARAHELAGLEVKGVDCHIGSQLTEIKPFLDAMDRMLALIDRLGSQGIEIKHFDVGGGLGVTYDDEVPPQPDVYAAALLDRLGGRDLKLIFEPGRAIAANAGIFVTQVLYLKENSDKRFALVDGAMNDLIRPSLYSAWQKIIPVIERAGTTHNYDVVGPVCETGDFLGKDRQLNVQAGDYLAVRSSGAYGFTMASNYNSRPRAAEVMVDADNAYVIREREKVAQLWQGEQILP</sequence>
<keyword evidence="5 12" id="KW-0457">Lysine biosynthesis</keyword>
<accession>A0A9X1ZEH9</accession>
<feature type="binding site" evidence="12">
    <location>
        <position position="316"/>
    </location>
    <ligand>
        <name>substrate</name>
    </ligand>
</feature>
<evidence type="ECO:0000313" key="17">
    <source>
        <dbReference type="Proteomes" id="UP001139293"/>
    </source>
</evidence>
<dbReference type="PROSITE" id="PS00879">
    <property type="entry name" value="ODR_DC_2_2"/>
    <property type="match status" value="1"/>
</dbReference>
<dbReference type="SUPFAM" id="SSF51419">
    <property type="entry name" value="PLP-binding barrel"/>
    <property type="match status" value="1"/>
</dbReference>
<name>A0A9X1ZEH9_9GAMM</name>
<feature type="active site" description="Proton donor" evidence="13">
    <location>
        <position position="342"/>
    </location>
</feature>
<feature type="binding site" evidence="12">
    <location>
        <position position="370"/>
    </location>
    <ligand>
        <name>substrate</name>
    </ligand>
</feature>
<dbReference type="Pfam" id="PF02784">
    <property type="entry name" value="Orn_Arg_deC_N"/>
    <property type="match status" value="1"/>
</dbReference>
<dbReference type="HAMAP" id="MF_02120">
    <property type="entry name" value="LysA"/>
    <property type="match status" value="1"/>
</dbReference>
<dbReference type="Gene3D" id="2.40.37.10">
    <property type="entry name" value="Lyase, Ornithine Decarboxylase, Chain A, domain 1"/>
    <property type="match status" value="1"/>
</dbReference>
<comment type="subunit">
    <text evidence="12">Homodimer.</text>
</comment>
<comment type="pathway">
    <text evidence="8 12 14">Amino-acid biosynthesis; L-lysine biosynthesis via DAP pathway; L-lysine from DL-2,6-diaminopimelate: step 1/1.</text>
</comment>
<dbReference type="FunFam" id="3.20.20.10:FF:000003">
    <property type="entry name" value="Diaminopimelate decarboxylase"/>
    <property type="match status" value="1"/>
</dbReference>
<dbReference type="PRINTS" id="PR01181">
    <property type="entry name" value="DAPDCRBXLASE"/>
</dbReference>
<evidence type="ECO:0000256" key="14">
    <source>
        <dbReference type="RuleBase" id="RU003738"/>
    </source>
</evidence>
<dbReference type="EC" id="4.1.1.20" evidence="10 12"/>
<dbReference type="GO" id="GO:0009089">
    <property type="term" value="P:lysine biosynthetic process via diaminopimelate"/>
    <property type="evidence" value="ECO:0007669"/>
    <property type="project" value="UniProtKB-UniRule"/>
</dbReference>
<dbReference type="InterPro" id="IPR002986">
    <property type="entry name" value="DAP_deCOOHase_LysA"/>
</dbReference>